<evidence type="ECO:0000256" key="1">
    <source>
        <dbReference type="ARBA" id="ARBA00022605"/>
    </source>
</evidence>
<dbReference type="GO" id="GO:0016301">
    <property type="term" value="F:kinase activity"/>
    <property type="evidence" value="ECO:0007669"/>
    <property type="project" value="UniProtKB-KW"/>
</dbReference>
<dbReference type="InterPro" id="IPR036393">
    <property type="entry name" value="AceGlu_kinase-like_sf"/>
</dbReference>
<dbReference type="PANTHER" id="PTHR23342:SF20">
    <property type="entry name" value="[LYSW]-AMINOADIPATE KINASE"/>
    <property type="match status" value="1"/>
</dbReference>
<reference evidence="8 9" key="1">
    <citation type="submission" date="2020-03" db="EMBL/GenBank/DDBJ databases">
        <title>Draft genome of Streptomyces sp. ventii, isolated from the Axial Seamount in the Pacific Ocean, and resequencing of the two type strains Streptomyces lonarensis strain NCL 716 and Streptomyces bohaiensis strain 11A07.</title>
        <authorList>
            <person name="Loughran R.M."/>
            <person name="Pfannmuller K.M."/>
            <person name="Wasson B.J."/>
            <person name="Deadmond M.C."/>
            <person name="Paddock B.E."/>
            <person name="Koyack M.J."/>
            <person name="Gallegos D.A."/>
            <person name="Mitchell E.A."/>
            <person name="Ushijima B."/>
            <person name="Saw J.H."/>
            <person name="Mcphail K.L."/>
            <person name="Videau P."/>
        </authorList>
    </citation>
    <scope>NUCLEOTIDE SEQUENCE [LARGE SCALE GENOMIC DNA]</scope>
    <source>
        <strain evidence="8 9">11A07</strain>
    </source>
</reference>
<dbReference type="InterPro" id="IPR001048">
    <property type="entry name" value="Asp/Glu/Uridylate_kinase"/>
</dbReference>
<keyword evidence="5" id="KW-0067">ATP-binding</keyword>
<evidence type="ECO:0000256" key="3">
    <source>
        <dbReference type="ARBA" id="ARBA00022741"/>
    </source>
</evidence>
<accession>A0ABX1C9A7</accession>
<evidence type="ECO:0000259" key="7">
    <source>
        <dbReference type="Pfam" id="PF00696"/>
    </source>
</evidence>
<keyword evidence="4 8" id="KW-0418">Kinase</keyword>
<comment type="caution">
    <text evidence="8">The sequence shown here is derived from an EMBL/GenBank/DDBJ whole genome shotgun (WGS) entry which is preliminary data.</text>
</comment>
<dbReference type="NCBIfam" id="NF010659">
    <property type="entry name" value="PRK14058.1-1"/>
    <property type="match status" value="1"/>
</dbReference>
<dbReference type="PANTHER" id="PTHR23342">
    <property type="entry name" value="N-ACETYLGLUTAMATE SYNTHASE"/>
    <property type="match status" value="1"/>
</dbReference>
<dbReference type="InterPro" id="IPR001057">
    <property type="entry name" value="Glu/AcGlu_kinase"/>
</dbReference>
<dbReference type="Pfam" id="PF00696">
    <property type="entry name" value="AA_kinase"/>
    <property type="match status" value="1"/>
</dbReference>
<evidence type="ECO:0000256" key="6">
    <source>
        <dbReference type="ARBA" id="ARBA00029440"/>
    </source>
</evidence>
<evidence type="ECO:0000313" key="8">
    <source>
        <dbReference type="EMBL" id="NJQ13704.1"/>
    </source>
</evidence>
<dbReference type="NCBIfam" id="TIGR00761">
    <property type="entry name" value="argB"/>
    <property type="match status" value="1"/>
</dbReference>
<protein>
    <submittedName>
        <fullName evidence="8">[LysW]-aminoadipate kinase</fullName>
    </submittedName>
</protein>
<dbReference type="InterPro" id="IPR004662">
    <property type="entry name" value="AcgluKinase_fam"/>
</dbReference>
<feature type="domain" description="Aspartate/glutamate/uridylate kinase" evidence="7">
    <location>
        <begin position="6"/>
        <end position="253"/>
    </location>
</feature>
<name>A0ABX1C9A7_9ACTN</name>
<evidence type="ECO:0000256" key="2">
    <source>
        <dbReference type="ARBA" id="ARBA00022679"/>
    </source>
</evidence>
<evidence type="ECO:0000256" key="4">
    <source>
        <dbReference type="ARBA" id="ARBA00022777"/>
    </source>
</evidence>
<dbReference type="RefSeq" id="WP_168086541.1">
    <property type="nucleotide sequence ID" value="NZ_BHZH01000007.1"/>
</dbReference>
<dbReference type="PIRSF" id="PIRSF000728">
    <property type="entry name" value="NAGK"/>
    <property type="match status" value="1"/>
</dbReference>
<dbReference type="EMBL" id="JAAVJC010000006">
    <property type="protein sequence ID" value="NJQ13704.1"/>
    <property type="molecule type" value="Genomic_DNA"/>
</dbReference>
<comment type="pathway">
    <text evidence="6">Amino-acid biosynthesis.</text>
</comment>
<keyword evidence="3" id="KW-0547">Nucleotide-binding</keyword>
<sequence>MTTHPLTVVKCGGNPAVDAAGICADLARLVRAGHSFVLVHGGSGEIGRLAGRLGVPQRTLLAPDGVSTRHTDSATLDVVVLALAGAVKPRLVARLARHGVPAVGLTGLDGGMLRARRKAVVRAVVDGRTVLVRDNHSGRVDTVDTTLPRALLAAGHLPVVSPPAIDEDGRPVNVDADRAAAALAAALGADRLLLLTGAPGVLGDPDDETSLRSTVRVAAHGAPDASATGGMALKLVAAREALAGGVATVRVADGRVADPVTRALDGAGTLVHLAETAAAPGPTGREVPV</sequence>
<organism evidence="8 9">
    <name type="scientific">Streptomyces bohaiensis</name>
    <dbReference type="NCBI Taxonomy" id="1431344"/>
    <lineage>
        <taxon>Bacteria</taxon>
        <taxon>Bacillati</taxon>
        <taxon>Actinomycetota</taxon>
        <taxon>Actinomycetes</taxon>
        <taxon>Kitasatosporales</taxon>
        <taxon>Streptomycetaceae</taxon>
        <taxon>Streptomyces</taxon>
    </lineage>
</organism>
<proteinExistence type="predicted"/>
<keyword evidence="9" id="KW-1185">Reference proteome</keyword>
<dbReference type="SUPFAM" id="SSF53633">
    <property type="entry name" value="Carbamate kinase-like"/>
    <property type="match status" value="1"/>
</dbReference>
<dbReference type="Gene3D" id="3.40.1160.10">
    <property type="entry name" value="Acetylglutamate kinase-like"/>
    <property type="match status" value="1"/>
</dbReference>
<dbReference type="Proteomes" id="UP000727056">
    <property type="component" value="Unassembled WGS sequence"/>
</dbReference>
<gene>
    <name evidence="8" type="ORF">HCN52_01775</name>
</gene>
<evidence type="ECO:0000256" key="5">
    <source>
        <dbReference type="ARBA" id="ARBA00022840"/>
    </source>
</evidence>
<dbReference type="PRINTS" id="PR00474">
    <property type="entry name" value="GLU5KINASE"/>
</dbReference>
<evidence type="ECO:0000313" key="9">
    <source>
        <dbReference type="Proteomes" id="UP000727056"/>
    </source>
</evidence>
<keyword evidence="2" id="KW-0808">Transferase</keyword>
<keyword evidence="1" id="KW-0028">Amino-acid biosynthesis</keyword>